<keyword evidence="2" id="KW-1185">Reference proteome</keyword>
<evidence type="ECO:0000313" key="2">
    <source>
        <dbReference type="Proteomes" id="UP000001542"/>
    </source>
</evidence>
<sequence>MSKFSSWKPTLEKNDNNYEALYREEAKKFWDLQQIQQTEEEKEYEELCHQLEEMSMKFREEIDTVAGENHILQEKITKNSNNKKLLEDLSAEEQTLIRIIRNYT</sequence>
<dbReference type="Proteomes" id="UP000001542">
    <property type="component" value="Unassembled WGS sequence"/>
</dbReference>
<dbReference type="EMBL" id="DS113643">
    <property type="protein sequence ID" value="EAX99280.1"/>
    <property type="molecule type" value="Genomic_DNA"/>
</dbReference>
<dbReference type="SMR" id="A2F743"/>
<dbReference type="VEuPathDB" id="TrichDB:TVAGG3_0258670"/>
<gene>
    <name evidence="1" type="ORF">TVAG_112960</name>
</gene>
<dbReference type="KEGG" id="tva:4757086"/>
<dbReference type="RefSeq" id="XP_001312210.1">
    <property type="nucleotide sequence ID" value="XM_001312209.1"/>
</dbReference>
<dbReference type="AlphaFoldDB" id="A2F743"/>
<evidence type="ECO:0000313" key="1">
    <source>
        <dbReference type="EMBL" id="EAX99280.1"/>
    </source>
</evidence>
<protein>
    <submittedName>
        <fullName evidence="1">Uncharacterized protein</fullName>
    </submittedName>
</protein>
<reference evidence="1" key="2">
    <citation type="journal article" date="2007" name="Science">
        <title>Draft genome sequence of the sexually transmitted pathogen Trichomonas vaginalis.</title>
        <authorList>
            <person name="Carlton J.M."/>
            <person name="Hirt R.P."/>
            <person name="Silva J.C."/>
            <person name="Delcher A.L."/>
            <person name="Schatz M."/>
            <person name="Zhao Q."/>
            <person name="Wortman J.R."/>
            <person name="Bidwell S.L."/>
            <person name="Alsmark U.C.M."/>
            <person name="Besteiro S."/>
            <person name="Sicheritz-Ponten T."/>
            <person name="Noel C.J."/>
            <person name="Dacks J.B."/>
            <person name="Foster P.G."/>
            <person name="Simillion C."/>
            <person name="Van de Peer Y."/>
            <person name="Miranda-Saavedra D."/>
            <person name="Barton G.J."/>
            <person name="Westrop G.D."/>
            <person name="Mueller S."/>
            <person name="Dessi D."/>
            <person name="Fiori P.L."/>
            <person name="Ren Q."/>
            <person name="Paulsen I."/>
            <person name="Zhang H."/>
            <person name="Bastida-Corcuera F.D."/>
            <person name="Simoes-Barbosa A."/>
            <person name="Brown M.T."/>
            <person name="Hayes R.D."/>
            <person name="Mukherjee M."/>
            <person name="Okumura C.Y."/>
            <person name="Schneider R."/>
            <person name="Smith A.J."/>
            <person name="Vanacova S."/>
            <person name="Villalvazo M."/>
            <person name="Haas B.J."/>
            <person name="Pertea M."/>
            <person name="Feldblyum T.V."/>
            <person name="Utterback T.R."/>
            <person name="Shu C.L."/>
            <person name="Osoegawa K."/>
            <person name="de Jong P.J."/>
            <person name="Hrdy I."/>
            <person name="Horvathova L."/>
            <person name="Zubacova Z."/>
            <person name="Dolezal P."/>
            <person name="Malik S.B."/>
            <person name="Logsdon J.M. Jr."/>
            <person name="Henze K."/>
            <person name="Gupta A."/>
            <person name="Wang C.C."/>
            <person name="Dunne R.L."/>
            <person name="Upcroft J.A."/>
            <person name="Upcroft P."/>
            <person name="White O."/>
            <person name="Salzberg S.L."/>
            <person name="Tang P."/>
            <person name="Chiu C.-H."/>
            <person name="Lee Y.-S."/>
            <person name="Embley T.M."/>
            <person name="Coombs G.H."/>
            <person name="Mottram J.C."/>
            <person name="Tachezy J."/>
            <person name="Fraser-Liggett C.M."/>
            <person name="Johnson P.J."/>
        </authorList>
    </citation>
    <scope>NUCLEOTIDE SEQUENCE [LARGE SCALE GENOMIC DNA]</scope>
    <source>
        <strain evidence="1">G3</strain>
    </source>
</reference>
<organism evidence="1 2">
    <name type="scientific">Trichomonas vaginalis (strain ATCC PRA-98 / G3)</name>
    <dbReference type="NCBI Taxonomy" id="412133"/>
    <lineage>
        <taxon>Eukaryota</taxon>
        <taxon>Metamonada</taxon>
        <taxon>Parabasalia</taxon>
        <taxon>Trichomonadida</taxon>
        <taxon>Trichomonadidae</taxon>
        <taxon>Trichomonas</taxon>
    </lineage>
</organism>
<reference evidence="1" key="1">
    <citation type="submission" date="2006-10" db="EMBL/GenBank/DDBJ databases">
        <authorList>
            <person name="Amadeo P."/>
            <person name="Zhao Q."/>
            <person name="Wortman J."/>
            <person name="Fraser-Liggett C."/>
            <person name="Carlton J."/>
        </authorList>
    </citation>
    <scope>NUCLEOTIDE SEQUENCE</scope>
    <source>
        <strain evidence="1">G3</strain>
    </source>
</reference>
<proteinExistence type="predicted"/>
<dbReference type="VEuPathDB" id="TrichDB:TVAG_112960"/>
<accession>A2F743</accession>
<name>A2F743_TRIV3</name>
<dbReference type="InParanoid" id="A2F743"/>